<feature type="region of interest" description="Disordered" evidence="1">
    <location>
        <begin position="60"/>
        <end position="90"/>
    </location>
</feature>
<feature type="non-terminal residue" evidence="2">
    <location>
        <position position="126"/>
    </location>
</feature>
<keyword evidence="3" id="KW-1185">Reference proteome</keyword>
<organism evidence="2 3">
    <name type="scientific">Gulo gulo</name>
    <name type="common">Wolverine</name>
    <name type="synonym">Gluton</name>
    <dbReference type="NCBI Taxonomy" id="48420"/>
    <lineage>
        <taxon>Eukaryota</taxon>
        <taxon>Metazoa</taxon>
        <taxon>Chordata</taxon>
        <taxon>Craniata</taxon>
        <taxon>Vertebrata</taxon>
        <taxon>Euteleostomi</taxon>
        <taxon>Mammalia</taxon>
        <taxon>Eutheria</taxon>
        <taxon>Laurasiatheria</taxon>
        <taxon>Carnivora</taxon>
        <taxon>Caniformia</taxon>
        <taxon>Musteloidea</taxon>
        <taxon>Mustelidae</taxon>
        <taxon>Guloninae</taxon>
        <taxon>Gulo</taxon>
    </lineage>
</organism>
<accession>A0A9X9LNB4</accession>
<comment type="caution">
    <text evidence="2">The sequence shown here is derived from an EMBL/GenBank/DDBJ whole genome shotgun (WGS) entry which is preliminary data.</text>
</comment>
<feature type="non-terminal residue" evidence="2">
    <location>
        <position position="1"/>
    </location>
</feature>
<dbReference type="EMBL" id="CYRY02008813">
    <property type="protein sequence ID" value="VCW77445.1"/>
    <property type="molecule type" value="Genomic_DNA"/>
</dbReference>
<protein>
    <submittedName>
        <fullName evidence="2">Uncharacterized protein</fullName>
    </submittedName>
</protein>
<reference evidence="2 3" key="1">
    <citation type="submission" date="2018-10" db="EMBL/GenBank/DDBJ databases">
        <authorList>
            <person name="Ekblom R."/>
            <person name="Jareborg N."/>
        </authorList>
    </citation>
    <scope>NUCLEOTIDE SEQUENCE [LARGE SCALE GENOMIC DNA]</scope>
    <source>
        <tissue evidence="2">Muscle</tissue>
    </source>
</reference>
<feature type="compositionally biased region" description="Polar residues" evidence="1">
    <location>
        <begin position="1"/>
        <end position="11"/>
    </location>
</feature>
<dbReference type="AlphaFoldDB" id="A0A9X9LNB4"/>
<evidence type="ECO:0000256" key="1">
    <source>
        <dbReference type="SAM" id="MobiDB-lite"/>
    </source>
</evidence>
<name>A0A9X9LNB4_GULGU</name>
<evidence type="ECO:0000313" key="3">
    <source>
        <dbReference type="Proteomes" id="UP000269945"/>
    </source>
</evidence>
<sequence length="126" mass="13793">HRARGATTSERSAGKWRQRAGGGATASRGWSPGRRWLFPAGLDCEPRRVGFWGRCGGGPGALLSPLRGPGREERTRTRSPGVGTSAKQGDFGCRVVAGQLRRHDFWRRRVKHASAADPHGSRRPRK</sequence>
<feature type="region of interest" description="Disordered" evidence="1">
    <location>
        <begin position="1"/>
        <end position="32"/>
    </location>
</feature>
<dbReference type="Proteomes" id="UP000269945">
    <property type="component" value="Unassembled WGS sequence"/>
</dbReference>
<evidence type="ECO:0000313" key="2">
    <source>
        <dbReference type="EMBL" id="VCW77445.1"/>
    </source>
</evidence>
<proteinExistence type="predicted"/>
<gene>
    <name evidence="2" type="ORF">BN2614_LOCUS1</name>
</gene>